<proteinExistence type="predicted"/>
<accession>A0A1J4NUA6</accession>
<organism evidence="1 2">
    <name type="scientific">Streptomyces mangrovisoli</name>
    <dbReference type="NCBI Taxonomy" id="1428628"/>
    <lineage>
        <taxon>Bacteria</taxon>
        <taxon>Bacillati</taxon>
        <taxon>Actinomycetota</taxon>
        <taxon>Actinomycetes</taxon>
        <taxon>Kitasatosporales</taxon>
        <taxon>Streptomycetaceae</taxon>
        <taxon>Streptomyces</taxon>
    </lineage>
</organism>
<evidence type="ECO:0000313" key="1">
    <source>
        <dbReference type="EMBL" id="OIJ66073.1"/>
    </source>
</evidence>
<name>A0A1J4NUA6_9ACTN</name>
<dbReference type="OrthoDB" id="4512558at2"/>
<sequence length="189" mass="20800">MEAMGLTRPSPVTFAAAAEHIDTESHDCTTPQGPGRVYVSPELDGWTLVIGRWCDPCDPDRSDSVLRLCTQLSQRYGKAHAFYYGERGDGSAWLITLQGTVLRRYCETGNGEDELLTLGDPLPYEQDRRRQLGLPPVWDAATEDEEAEDAWKWATFDMAPEIAAALGTSPHTLGTQTTVRGTGMLARTP</sequence>
<gene>
    <name evidence="1" type="ORF">WN71_020660</name>
</gene>
<protein>
    <submittedName>
        <fullName evidence="1">Uncharacterized protein</fullName>
    </submittedName>
</protein>
<dbReference type="Proteomes" id="UP000034196">
    <property type="component" value="Unassembled WGS sequence"/>
</dbReference>
<keyword evidence="2" id="KW-1185">Reference proteome</keyword>
<reference evidence="1" key="1">
    <citation type="submission" date="2016-10" db="EMBL/GenBank/DDBJ databases">
        <title>Genome sequence of Streptomyces mangrovisoli MUSC 149.</title>
        <authorList>
            <person name="Lee L.-H."/>
            <person name="Ser H.-L."/>
        </authorList>
    </citation>
    <scope>NUCLEOTIDE SEQUENCE [LARGE SCALE GENOMIC DNA]</scope>
    <source>
        <strain evidence="1">MUSC 149</strain>
    </source>
</reference>
<dbReference type="EMBL" id="LAVA02000046">
    <property type="protein sequence ID" value="OIJ66073.1"/>
    <property type="molecule type" value="Genomic_DNA"/>
</dbReference>
<dbReference type="STRING" id="1428628.WN71_020660"/>
<dbReference type="AlphaFoldDB" id="A0A1J4NUA6"/>
<comment type="caution">
    <text evidence="1">The sequence shown here is derived from an EMBL/GenBank/DDBJ whole genome shotgun (WGS) entry which is preliminary data.</text>
</comment>
<evidence type="ECO:0000313" key="2">
    <source>
        <dbReference type="Proteomes" id="UP000034196"/>
    </source>
</evidence>